<name>V6DIR5_9BACT</name>
<evidence type="ECO:0000313" key="2">
    <source>
        <dbReference type="Proteomes" id="UP000018769"/>
    </source>
</evidence>
<organism evidence="1 2">
    <name type="scientific">Candidatus Babela massiliensis</name>
    <dbReference type="NCBI Taxonomy" id="673862"/>
    <lineage>
        <taxon>Bacteria</taxon>
        <taxon>Candidatus Babelota</taxon>
        <taxon>Candidatus Babeliae</taxon>
        <taxon>Candidatus Babeliales</taxon>
        <taxon>Candidatus Babeliaceae</taxon>
        <taxon>Candidatus Babela</taxon>
    </lineage>
</organism>
<dbReference type="Proteomes" id="UP000018769">
    <property type="component" value="Chromosome I"/>
</dbReference>
<keyword evidence="2" id="KW-1185">Reference proteome</keyword>
<evidence type="ECO:0000313" key="1">
    <source>
        <dbReference type="EMBL" id="CDK30421.1"/>
    </source>
</evidence>
<sequence>MSQFMHNAIAFILWQLTWHCILKRHPIMKENLKEWEKWFQDKIFK</sequence>
<dbReference type="KEGG" id="dpb:BABL1_gene_596"/>
<accession>V6DIR5</accession>
<gene>
    <name evidence="1" type="ORF">BABL1_gene_596</name>
</gene>
<dbReference type="RefSeq" id="WP_023791520.1">
    <property type="nucleotide sequence ID" value="NC_023003.1"/>
</dbReference>
<reference evidence="1 2" key="1">
    <citation type="journal article" date="2015" name="Biol. Direct">
        <title>Babela massiliensis, a representative of a widespread bacterial phylum with unusual adaptations to parasitism in amoebae.</title>
        <authorList>
            <person name="Pagnier I."/>
            <person name="Yutin N."/>
            <person name="Croce O."/>
            <person name="Makarova K.S."/>
            <person name="Wolf Y.I."/>
            <person name="Benamar S."/>
            <person name="Raoult D."/>
            <person name="Koonin E.V."/>
            <person name="La Scola B."/>
        </authorList>
    </citation>
    <scope>NUCLEOTIDE SEQUENCE [LARGE SCALE GENOMIC DNA]</scope>
    <source>
        <strain evidence="2">BABL1</strain>
    </source>
</reference>
<protein>
    <submittedName>
        <fullName evidence="1">Uncharacterized protein</fullName>
    </submittedName>
</protein>
<dbReference type="HOGENOM" id="CLU_3197333_0_0_7"/>
<proteinExistence type="predicted"/>
<dbReference type="AlphaFoldDB" id="V6DIR5"/>
<dbReference type="EMBL" id="HG793133">
    <property type="protein sequence ID" value="CDK30421.1"/>
    <property type="molecule type" value="Genomic_DNA"/>
</dbReference>